<evidence type="ECO:0000256" key="1">
    <source>
        <dbReference type="SAM" id="MobiDB-lite"/>
    </source>
</evidence>
<dbReference type="AlphaFoldDB" id="A0A2P8E3V8"/>
<dbReference type="EMBL" id="PYGE01000006">
    <property type="protein sequence ID" value="PSL04150.1"/>
    <property type="molecule type" value="Genomic_DNA"/>
</dbReference>
<dbReference type="RefSeq" id="WP_106537162.1">
    <property type="nucleotide sequence ID" value="NZ_ML142900.1"/>
</dbReference>
<organism evidence="2 3">
    <name type="scientific">Haloactinopolyspora alba</name>
    <dbReference type="NCBI Taxonomy" id="648780"/>
    <lineage>
        <taxon>Bacteria</taxon>
        <taxon>Bacillati</taxon>
        <taxon>Actinomycetota</taxon>
        <taxon>Actinomycetes</taxon>
        <taxon>Jiangellales</taxon>
        <taxon>Jiangellaceae</taxon>
        <taxon>Haloactinopolyspora</taxon>
    </lineage>
</organism>
<name>A0A2P8E3V8_9ACTN</name>
<sequence length="175" mass="18305">MSNGGNISIKYGDKKDDFHAPWLTIGGEDVHDQRLRLIAAFGWNAAELEGQTLAQLVVRADQEAKGLYKLRNDLGATVVSTPQAPAVSQAGAAPIGQPPASDDPWAQAQAASAAADPAAGAGQAPAQAQPQTLMDKVKAANTVRELQMLWRDNKAEWEADAAIGAAAKERKAAIA</sequence>
<dbReference type="Proteomes" id="UP000243528">
    <property type="component" value="Unassembled WGS sequence"/>
</dbReference>
<proteinExistence type="predicted"/>
<evidence type="ECO:0000313" key="2">
    <source>
        <dbReference type="EMBL" id="PSL04150.1"/>
    </source>
</evidence>
<evidence type="ECO:0000313" key="3">
    <source>
        <dbReference type="Proteomes" id="UP000243528"/>
    </source>
</evidence>
<feature type="region of interest" description="Disordered" evidence="1">
    <location>
        <begin position="85"/>
        <end position="131"/>
    </location>
</feature>
<protein>
    <submittedName>
        <fullName evidence="2">Uncharacterized protein</fullName>
    </submittedName>
</protein>
<keyword evidence="3" id="KW-1185">Reference proteome</keyword>
<gene>
    <name evidence="2" type="ORF">CLV30_106155</name>
</gene>
<comment type="caution">
    <text evidence="2">The sequence shown here is derived from an EMBL/GenBank/DDBJ whole genome shotgun (WGS) entry which is preliminary data.</text>
</comment>
<feature type="compositionally biased region" description="Low complexity" evidence="1">
    <location>
        <begin position="89"/>
        <end position="131"/>
    </location>
</feature>
<reference evidence="2 3" key="1">
    <citation type="submission" date="2018-03" db="EMBL/GenBank/DDBJ databases">
        <title>Genomic Encyclopedia of Archaeal and Bacterial Type Strains, Phase II (KMG-II): from individual species to whole genera.</title>
        <authorList>
            <person name="Goeker M."/>
        </authorList>
    </citation>
    <scope>NUCLEOTIDE SEQUENCE [LARGE SCALE GENOMIC DNA]</scope>
    <source>
        <strain evidence="2 3">DSM 45211</strain>
    </source>
</reference>
<accession>A0A2P8E3V8</accession>